<dbReference type="EMBL" id="SRYJ01000020">
    <property type="protein sequence ID" value="TGY70298.1"/>
    <property type="molecule type" value="Genomic_DNA"/>
</dbReference>
<evidence type="ECO:0000256" key="1">
    <source>
        <dbReference type="SAM" id="SignalP"/>
    </source>
</evidence>
<dbReference type="AlphaFoldDB" id="A0A4S2FMT7"/>
<dbReference type="Proteomes" id="UP000310760">
    <property type="component" value="Unassembled WGS sequence"/>
</dbReference>
<dbReference type="RefSeq" id="WP_025077290.1">
    <property type="nucleotide sequence ID" value="NZ_CAOOJZ010000045.1"/>
</dbReference>
<sequence length="156" mass="17284">MKNKNKVKTSKNMRVCCLLALCSVCFCGCSFAQKTVVSKSVVCVSDYDANISSTELDKVWNSGYKYIFSMPDSARLVTYQTLQKLLATPAYTPSNTLVLCSDQTYELTKDACNGNATVSKALGSSLSPKGMKIKEYKVEKPSSKEYDYKFSLTTEH</sequence>
<evidence type="ECO:0000313" key="2">
    <source>
        <dbReference type="EMBL" id="TGY70298.1"/>
    </source>
</evidence>
<feature type="signal peptide" evidence="1">
    <location>
        <begin position="1"/>
        <end position="32"/>
    </location>
</feature>
<accession>A0A4S2FMT7</accession>
<protein>
    <submittedName>
        <fullName evidence="2">Uncharacterized protein</fullName>
    </submittedName>
</protein>
<organism evidence="2 3">
    <name type="scientific">Phocaeicola sartorii</name>
    <dbReference type="NCBI Taxonomy" id="671267"/>
    <lineage>
        <taxon>Bacteria</taxon>
        <taxon>Pseudomonadati</taxon>
        <taxon>Bacteroidota</taxon>
        <taxon>Bacteroidia</taxon>
        <taxon>Bacteroidales</taxon>
        <taxon>Bacteroidaceae</taxon>
        <taxon>Phocaeicola</taxon>
    </lineage>
</organism>
<gene>
    <name evidence="2" type="ORF">E5339_10335</name>
</gene>
<dbReference type="GeneID" id="82152048"/>
<feature type="chain" id="PRO_5020555235" evidence="1">
    <location>
        <begin position="33"/>
        <end position="156"/>
    </location>
</feature>
<proteinExistence type="predicted"/>
<keyword evidence="1" id="KW-0732">Signal</keyword>
<comment type="caution">
    <text evidence="2">The sequence shown here is derived from an EMBL/GenBank/DDBJ whole genome shotgun (WGS) entry which is preliminary data.</text>
</comment>
<evidence type="ECO:0000313" key="3">
    <source>
        <dbReference type="Proteomes" id="UP000310760"/>
    </source>
</evidence>
<reference evidence="2 3" key="1">
    <citation type="submission" date="2019-04" db="EMBL/GenBank/DDBJ databases">
        <title>Microbes associate with the intestines of laboratory mice.</title>
        <authorList>
            <person name="Navarre W."/>
            <person name="Wong E."/>
            <person name="Huang K."/>
            <person name="Tropini C."/>
            <person name="Ng K."/>
            <person name="Yu B."/>
        </authorList>
    </citation>
    <scope>NUCLEOTIDE SEQUENCE [LARGE SCALE GENOMIC DNA]</scope>
    <source>
        <strain evidence="2 3">NM22_B1</strain>
    </source>
</reference>
<name>A0A4S2FMT7_9BACT</name>